<reference evidence="1 2" key="1">
    <citation type="journal article" date="2015" name="Genome Biol. Evol.">
        <title>Phylogenomic analyses indicate that early fungi evolved digesting cell walls of algal ancestors of land plants.</title>
        <authorList>
            <person name="Chang Y."/>
            <person name="Wang S."/>
            <person name="Sekimoto S."/>
            <person name="Aerts A.L."/>
            <person name="Choi C."/>
            <person name="Clum A."/>
            <person name="LaButti K.M."/>
            <person name="Lindquist E.A."/>
            <person name="Yee Ngan C."/>
            <person name="Ohm R.A."/>
            <person name="Salamov A.A."/>
            <person name="Grigoriev I.V."/>
            <person name="Spatafora J.W."/>
            <person name="Berbee M.L."/>
        </authorList>
    </citation>
    <scope>NUCLEOTIDE SEQUENCE [LARGE SCALE GENOMIC DNA]</scope>
    <source>
        <strain evidence="1 2">NRRL 28638</strain>
    </source>
</reference>
<evidence type="ECO:0000313" key="1">
    <source>
        <dbReference type="EMBL" id="KXN70175.1"/>
    </source>
</evidence>
<dbReference type="OrthoDB" id="5588185at2759"/>
<organism evidence="1 2">
    <name type="scientific">Conidiobolus coronatus (strain ATCC 28846 / CBS 209.66 / NRRL 28638)</name>
    <name type="common">Delacroixia coronata</name>
    <dbReference type="NCBI Taxonomy" id="796925"/>
    <lineage>
        <taxon>Eukaryota</taxon>
        <taxon>Fungi</taxon>
        <taxon>Fungi incertae sedis</taxon>
        <taxon>Zoopagomycota</taxon>
        <taxon>Entomophthoromycotina</taxon>
        <taxon>Entomophthoromycetes</taxon>
        <taxon>Entomophthorales</taxon>
        <taxon>Ancylistaceae</taxon>
        <taxon>Conidiobolus</taxon>
    </lineage>
</organism>
<evidence type="ECO:0000313" key="2">
    <source>
        <dbReference type="Proteomes" id="UP000070444"/>
    </source>
</evidence>
<dbReference type="Gene3D" id="2.130.10.10">
    <property type="entry name" value="YVTN repeat-like/Quinoprotein amine dehydrogenase"/>
    <property type="match status" value="1"/>
</dbReference>
<gene>
    <name evidence="1" type="ORF">CONCODRAFT_170980</name>
</gene>
<dbReference type="InterPro" id="IPR051344">
    <property type="entry name" value="Vgb"/>
</dbReference>
<name>A0A137P591_CONC2</name>
<protein>
    <submittedName>
        <fullName evidence="1">Uncharacterized protein</fullName>
    </submittedName>
</protein>
<dbReference type="PANTHER" id="PTHR40274">
    <property type="entry name" value="VIRGINIAMYCIN B LYASE"/>
    <property type="match status" value="1"/>
</dbReference>
<dbReference type="EMBL" id="KQ964511">
    <property type="protein sequence ID" value="KXN70175.1"/>
    <property type="molecule type" value="Genomic_DNA"/>
</dbReference>
<dbReference type="Proteomes" id="UP000070444">
    <property type="component" value="Unassembled WGS sequence"/>
</dbReference>
<dbReference type="InterPro" id="IPR015943">
    <property type="entry name" value="WD40/YVTN_repeat-like_dom_sf"/>
</dbReference>
<dbReference type="SUPFAM" id="SSF75011">
    <property type="entry name" value="3-carboxy-cis,cis-mucoante lactonizing enzyme"/>
    <property type="match status" value="1"/>
</dbReference>
<keyword evidence="2" id="KW-1185">Reference proteome</keyword>
<dbReference type="AlphaFoldDB" id="A0A137P591"/>
<proteinExistence type="predicted"/>
<dbReference type="PANTHER" id="PTHR40274:SF3">
    <property type="entry name" value="VIRGINIAMYCIN B LYASE"/>
    <property type="match status" value="1"/>
</dbReference>
<sequence>MTFKYIFYYLFINVLRAQDGNNLRCGVAINESNLPQATQTHELINVPDSNMVLISQLSDSSLVKATVELDGTLSSTKAHLIGSSNSSLHGLAVSTVNKGMVWVTLEGDNKLLLIDPKKDDVNTPPVIIKEIKVPSPGNGPHYVGEYGNYLWSSLKESGHVFRVNQFNTSDYDLFKAVPNPIFVAQHPQNKLFYASQDMSSKILKIDPTTKQTKQIDVKGPQVSTPVGLISGPNNGIWFATLGSASQGTGTFGFLDKDDNISYFKLTSDLGKDASLLHLAFDANIESNPGLWLLSSSITKKDALDMVIRVDMDSEWSKIVKEEVMVLPTQKCAAHRLLPYKNQIFATELSSSKMAAMKNQCNK</sequence>
<accession>A0A137P591</accession>